<keyword evidence="2" id="KW-0274">FAD</keyword>
<evidence type="ECO:0000256" key="3">
    <source>
        <dbReference type="ARBA" id="ARBA00023002"/>
    </source>
</evidence>
<dbReference type="EMBL" id="JAXOVC010000001">
    <property type="protein sequence ID" value="KAK4506308.1"/>
    <property type="molecule type" value="Genomic_DNA"/>
</dbReference>
<evidence type="ECO:0000313" key="6">
    <source>
        <dbReference type="Proteomes" id="UP001305779"/>
    </source>
</evidence>
<evidence type="ECO:0000259" key="4">
    <source>
        <dbReference type="Pfam" id="PF01494"/>
    </source>
</evidence>
<keyword evidence="6" id="KW-1185">Reference proteome</keyword>
<feature type="domain" description="FAD-binding" evidence="4">
    <location>
        <begin position="8"/>
        <end position="362"/>
    </location>
</feature>
<proteinExistence type="predicted"/>
<organism evidence="5 6">
    <name type="scientific">Zasmidium cellare</name>
    <name type="common">Wine cellar mold</name>
    <name type="synonym">Racodium cellare</name>
    <dbReference type="NCBI Taxonomy" id="395010"/>
    <lineage>
        <taxon>Eukaryota</taxon>
        <taxon>Fungi</taxon>
        <taxon>Dikarya</taxon>
        <taxon>Ascomycota</taxon>
        <taxon>Pezizomycotina</taxon>
        <taxon>Dothideomycetes</taxon>
        <taxon>Dothideomycetidae</taxon>
        <taxon>Mycosphaerellales</taxon>
        <taxon>Mycosphaerellaceae</taxon>
        <taxon>Zasmidium</taxon>
    </lineage>
</organism>
<keyword evidence="3" id="KW-0560">Oxidoreductase</keyword>
<name>A0ABR0EYY4_ZASCE</name>
<sequence length="420" mass="46576">MSNQDRKIRVAVVGSGMGGLCVAIGLLKHAHLDVQVYEAAHKFSEIGAGVAFGPNAQRALRLLGKETEEAYLRQVTHNQWHEERNVWFEYIYGMGPREGELIAVPKNETGQSTVHRAKFLDEFVRLVPKEVAHFGKRLERLDDEAGAPLTLHFKDGTTAEADCIIGADGVHSAVRKHLLGENHPALDPVFTGSLVPIKDAEAALDERFAKNSTILVGDGACIMTYPIDFGETMNVVAINSSYKKWEGPWVQKVAYQQIANEFSEWGPRAQKLLKLLDNPETAAWAMFDNSKVPTFYKGRVAMLGDAAHASTPFQGQGAGQAIEDAYVLSSLFAAIDTLDQVPLAFQAYDKVRRPRSQRVCETSREAGELCALRLKGVNDDPKLFEQNITWRMDWMWHRDIAGERAEALGIFTALLEDGKV</sequence>
<dbReference type="PRINTS" id="PR00420">
    <property type="entry name" value="RNGMNOXGNASE"/>
</dbReference>
<dbReference type="InterPro" id="IPR051104">
    <property type="entry name" value="FAD_monoxygenase"/>
</dbReference>
<dbReference type="Gene3D" id="3.50.50.60">
    <property type="entry name" value="FAD/NAD(P)-binding domain"/>
    <property type="match status" value="1"/>
</dbReference>
<protein>
    <recommendedName>
        <fullName evidence="4">FAD-binding domain-containing protein</fullName>
    </recommendedName>
</protein>
<dbReference type="InterPro" id="IPR002938">
    <property type="entry name" value="FAD-bd"/>
</dbReference>
<dbReference type="InterPro" id="IPR036188">
    <property type="entry name" value="FAD/NAD-bd_sf"/>
</dbReference>
<dbReference type="Pfam" id="PF01494">
    <property type="entry name" value="FAD_binding_3"/>
    <property type="match status" value="1"/>
</dbReference>
<keyword evidence="1" id="KW-0285">Flavoprotein</keyword>
<dbReference type="SUPFAM" id="SSF51905">
    <property type="entry name" value="FAD/NAD(P)-binding domain"/>
    <property type="match status" value="1"/>
</dbReference>
<dbReference type="PANTHER" id="PTHR46720:SF3">
    <property type="entry name" value="FAD-BINDING DOMAIN-CONTAINING PROTEIN-RELATED"/>
    <property type="match status" value="1"/>
</dbReference>
<evidence type="ECO:0000256" key="1">
    <source>
        <dbReference type="ARBA" id="ARBA00022630"/>
    </source>
</evidence>
<evidence type="ECO:0000256" key="2">
    <source>
        <dbReference type="ARBA" id="ARBA00022827"/>
    </source>
</evidence>
<reference evidence="5 6" key="1">
    <citation type="journal article" date="2023" name="G3 (Bethesda)">
        <title>A chromosome-level genome assembly of Zasmidium syzygii isolated from banana leaves.</title>
        <authorList>
            <person name="van Westerhoven A.C."/>
            <person name="Mehrabi R."/>
            <person name="Talebi R."/>
            <person name="Steentjes M.B.F."/>
            <person name="Corcolon B."/>
            <person name="Chong P.A."/>
            <person name="Kema G.H.J."/>
            <person name="Seidl M.F."/>
        </authorList>
    </citation>
    <scope>NUCLEOTIDE SEQUENCE [LARGE SCALE GENOMIC DNA]</scope>
    <source>
        <strain evidence="5 6">P124</strain>
    </source>
</reference>
<evidence type="ECO:0000313" key="5">
    <source>
        <dbReference type="EMBL" id="KAK4506308.1"/>
    </source>
</evidence>
<accession>A0ABR0EYY4</accession>
<dbReference type="SUPFAM" id="SSF54373">
    <property type="entry name" value="FAD-linked reductases, C-terminal domain"/>
    <property type="match status" value="1"/>
</dbReference>
<dbReference type="PANTHER" id="PTHR46720">
    <property type="entry name" value="HYDROXYLASE, PUTATIVE (AFU_ORTHOLOGUE AFUA_3G01460)-RELATED"/>
    <property type="match status" value="1"/>
</dbReference>
<comment type="caution">
    <text evidence="5">The sequence shown here is derived from an EMBL/GenBank/DDBJ whole genome shotgun (WGS) entry which is preliminary data.</text>
</comment>
<gene>
    <name evidence="5" type="ORF">PRZ48_000038</name>
</gene>
<dbReference type="Proteomes" id="UP001305779">
    <property type="component" value="Unassembled WGS sequence"/>
</dbReference>